<evidence type="ECO:0008006" key="3">
    <source>
        <dbReference type="Google" id="ProtNLM"/>
    </source>
</evidence>
<protein>
    <recommendedName>
        <fullName evidence="3">TolB-like 6-blade propeller-like</fullName>
    </recommendedName>
</protein>
<organism evidence="1 2">
    <name type="scientific">Pontibacter lucknowensis</name>
    <dbReference type="NCBI Taxonomy" id="1077936"/>
    <lineage>
        <taxon>Bacteria</taxon>
        <taxon>Pseudomonadati</taxon>
        <taxon>Bacteroidota</taxon>
        <taxon>Cytophagia</taxon>
        <taxon>Cytophagales</taxon>
        <taxon>Hymenobacteraceae</taxon>
        <taxon>Pontibacter</taxon>
    </lineage>
</organism>
<gene>
    <name evidence="1" type="ORF">SAMN05421545_0015</name>
</gene>
<dbReference type="EMBL" id="FTNM01000001">
    <property type="protein sequence ID" value="SIQ45878.1"/>
    <property type="molecule type" value="Genomic_DNA"/>
</dbReference>
<dbReference type="PROSITE" id="PS51257">
    <property type="entry name" value="PROKAR_LIPOPROTEIN"/>
    <property type="match status" value="1"/>
</dbReference>
<dbReference type="OrthoDB" id="848726at2"/>
<accession>A0A1N6SXM4</accession>
<evidence type="ECO:0000313" key="2">
    <source>
        <dbReference type="Proteomes" id="UP000185924"/>
    </source>
</evidence>
<dbReference type="AlphaFoldDB" id="A0A1N6SXM4"/>
<dbReference type="RefSeq" id="WP_076420252.1">
    <property type="nucleotide sequence ID" value="NZ_FTNM01000001.1"/>
</dbReference>
<sequence>MKHLIASRYLMPLLCLTLLLFSCKKDIEEIEADPVVAWKVHDQFLHYNRYIANLYSATDKLQVLGMDFLSTISMEGGREKVIHYPHYFKNVSHHKHPISSRIFGGTDGNYLHLRSVNNPLHSGTYLALDVAKLDPQFRGFSLAAMKLNESFAISENHVALVPYTHLNEDTGRHGLRYLLVKLAVETNHFGDDRIVLEKTLVLTPAEVGGKVLHMRSHGNNFYVGTDWGFYKITEDGEINYQMPKEVGVTSFEHKGNIYSIVSNWEKQTVSLMRSISEQTWSLDAQLTDAPGRLSYYAISDDILLASYYSQIFTIELGIDKLLIRELDNTGLEGHLITSIAKVGSKVYIGTQSGLFSKEAEHLLTYKEEEKK</sequence>
<name>A0A1N6SXM4_9BACT</name>
<evidence type="ECO:0000313" key="1">
    <source>
        <dbReference type="EMBL" id="SIQ45878.1"/>
    </source>
</evidence>
<dbReference type="Proteomes" id="UP000185924">
    <property type="component" value="Unassembled WGS sequence"/>
</dbReference>
<reference evidence="2" key="1">
    <citation type="submission" date="2017-01" db="EMBL/GenBank/DDBJ databases">
        <authorList>
            <person name="Varghese N."/>
            <person name="Submissions S."/>
        </authorList>
    </citation>
    <scope>NUCLEOTIDE SEQUENCE [LARGE SCALE GENOMIC DNA]</scope>
    <source>
        <strain evidence="2">DM9</strain>
    </source>
</reference>
<proteinExistence type="predicted"/>
<keyword evidence="2" id="KW-1185">Reference proteome</keyword>